<name>A0AA40B960_9PEZI</name>
<comment type="caution">
    <text evidence="2">The sequence shown here is derived from an EMBL/GenBank/DDBJ whole genome shotgun (WGS) entry which is preliminary data.</text>
</comment>
<accession>A0AA40B960</accession>
<proteinExistence type="predicted"/>
<gene>
    <name evidence="2" type="ORF">B0H67DRAFT_559705</name>
</gene>
<evidence type="ECO:0000313" key="2">
    <source>
        <dbReference type="EMBL" id="KAK0729788.1"/>
    </source>
</evidence>
<sequence>MVRPLLFLAAVRYTTCVPMLSRSVFDLLGVHSNMKINHYPKGGKKEKVIGISRSIKNLEEGVARLAFHTAVRGRGKDSEFLWIQPVQNLANHSNSN</sequence>
<keyword evidence="1" id="KW-0732">Signal</keyword>
<feature type="signal peptide" evidence="1">
    <location>
        <begin position="1"/>
        <end position="16"/>
    </location>
</feature>
<evidence type="ECO:0000313" key="3">
    <source>
        <dbReference type="Proteomes" id="UP001172102"/>
    </source>
</evidence>
<evidence type="ECO:0000256" key="1">
    <source>
        <dbReference type="SAM" id="SignalP"/>
    </source>
</evidence>
<reference evidence="2" key="1">
    <citation type="submission" date="2023-06" db="EMBL/GenBank/DDBJ databases">
        <title>Genome-scale phylogeny and comparative genomics of the fungal order Sordariales.</title>
        <authorList>
            <consortium name="Lawrence Berkeley National Laboratory"/>
            <person name="Hensen N."/>
            <person name="Bonometti L."/>
            <person name="Westerberg I."/>
            <person name="Brannstrom I.O."/>
            <person name="Guillou S."/>
            <person name="Cros-Aarteil S."/>
            <person name="Calhoun S."/>
            <person name="Haridas S."/>
            <person name="Kuo A."/>
            <person name="Mondo S."/>
            <person name="Pangilinan J."/>
            <person name="Riley R."/>
            <person name="Labutti K."/>
            <person name="Andreopoulos B."/>
            <person name="Lipzen A."/>
            <person name="Chen C."/>
            <person name="Yanf M."/>
            <person name="Daum C."/>
            <person name="Ng V."/>
            <person name="Clum A."/>
            <person name="Steindorff A."/>
            <person name="Ohm R."/>
            <person name="Martin F."/>
            <person name="Silar P."/>
            <person name="Natvig D."/>
            <person name="Lalanne C."/>
            <person name="Gautier V."/>
            <person name="Ament-Velasquez S.L."/>
            <person name="Kruys A."/>
            <person name="Hutchinson M.I."/>
            <person name="Powell A.J."/>
            <person name="Barry K."/>
            <person name="Miller A.N."/>
            <person name="Grigoriev I.V."/>
            <person name="Debuchy R."/>
            <person name="Gladieux P."/>
            <person name="Thoren M.H."/>
            <person name="Johannesson H."/>
        </authorList>
    </citation>
    <scope>NUCLEOTIDE SEQUENCE</scope>
    <source>
        <strain evidence="2">SMH4607-1</strain>
    </source>
</reference>
<organism evidence="2 3">
    <name type="scientific">Lasiosphaeris hirsuta</name>
    <dbReference type="NCBI Taxonomy" id="260670"/>
    <lineage>
        <taxon>Eukaryota</taxon>
        <taxon>Fungi</taxon>
        <taxon>Dikarya</taxon>
        <taxon>Ascomycota</taxon>
        <taxon>Pezizomycotina</taxon>
        <taxon>Sordariomycetes</taxon>
        <taxon>Sordariomycetidae</taxon>
        <taxon>Sordariales</taxon>
        <taxon>Lasiosphaeriaceae</taxon>
        <taxon>Lasiosphaeris</taxon>
    </lineage>
</organism>
<keyword evidence="3" id="KW-1185">Reference proteome</keyword>
<protein>
    <submittedName>
        <fullName evidence="2">Uncharacterized protein</fullName>
    </submittedName>
</protein>
<dbReference type="Proteomes" id="UP001172102">
    <property type="component" value="Unassembled WGS sequence"/>
</dbReference>
<feature type="chain" id="PRO_5041328320" evidence="1">
    <location>
        <begin position="17"/>
        <end position="96"/>
    </location>
</feature>
<dbReference type="EMBL" id="JAUKUA010000001">
    <property type="protein sequence ID" value="KAK0729788.1"/>
    <property type="molecule type" value="Genomic_DNA"/>
</dbReference>
<dbReference type="AlphaFoldDB" id="A0AA40B960"/>